<dbReference type="InterPro" id="IPR052705">
    <property type="entry name" value="Gliding_Motility_GTPase"/>
</dbReference>
<dbReference type="InterPro" id="IPR027417">
    <property type="entry name" value="P-loop_NTPase"/>
</dbReference>
<evidence type="ECO:0000256" key="1">
    <source>
        <dbReference type="ARBA" id="ARBA00005290"/>
    </source>
</evidence>
<proteinExistence type="inferred from homology"/>
<dbReference type="PANTHER" id="PTHR42708:SF1">
    <property type="entry name" value="GLIDING MOTILITY PROTEIN MGLA"/>
    <property type="match status" value="1"/>
</dbReference>
<evidence type="ECO:0000256" key="3">
    <source>
        <dbReference type="ARBA" id="ARBA00022801"/>
    </source>
</evidence>
<keyword evidence="7" id="KW-1185">Reference proteome</keyword>
<name>A0A9W6RBM3_9ACTN</name>
<reference evidence="6" key="2">
    <citation type="submission" date="2023-03" db="EMBL/GenBank/DDBJ databases">
        <title>Actinoallomurus iriomotensis NBRC 103684.</title>
        <authorList>
            <person name="Ichikawa N."/>
            <person name="Sato H."/>
            <person name="Tonouchi N."/>
        </authorList>
    </citation>
    <scope>NUCLEOTIDE SEQUENCE</scope>
    <source>
        <strain evidence="6">NBRC 103684</strain>
    </source>
</reference>
<dbReference type="EMBL" id="BSTK01000001">
    <property type="protein sequence ID" value="GLY82563.1"/>
    <property type="molecule type" value="Genomic_DNA"/>
</dbReference>
<dbReference type="Proteomes" id="UP001165135">
    <property type="component" value="Unassembled WGS sequence"/>
</dbReference>
<protein>
    <submittedName>
        <fullName evidence="5">ATP-binding protein</fullName>
    </submittedName>
</protein>
<dbReference type="Gene3D" id="3.40.50.300">
    <property type="entry name" value="P-loop containing nucleotide triphosphate hydrolases"/>
    <property type="match status" value="1"/>
</dbReference>
<accession>A0A9W6RBM3</accession>
<dbReference type="RefSeq" id="WP_285566309.1">
    <property type="nucleotide sequence ID" value="NZ_BSTJ01000001.1"/>
</dbReference>
<sequence length="195" mass="21163">MSFTLFEPQADARPRAIKILIAGGFGAGKTTLVGTASEIRPLRTESGRSAYGRAIDGPIGMDSKESTTVAMDFGRVTLPNNVMLYLYGTPGQRRFWFMWDGLARGAAGAIVLADTRRLPDCFGAIDYFEQRGTPFAVAVNCFDDAPRYGEARVRVALDLDPGVPIIMCDARSRDSVIQVLIAVVEHALRVNGSFV</sequence>
<dbReference type="EMBL" id="BSTJ01000001">
    <property type="protein sequence ID" value="GLY71775.1"/>
    <property type="molecule type" value="Genomic_DNA"/>
</dbReference>
<reference evidence="5" key="1">
    <citation type="submission" date="2023-03" db="EMBL/GenBank/DDBJ databases">
        <title>Actinoallomurus iriomotensis NBRC 103681.</title>
        <authorList>
            <person name="Ichikawa N."/>
            <person name="Sato H."/>
            <person name="Tonouchi N."/>
        </authorList>
    </citation>
    <scope>NUCLEOTIDE SEQUENCE</scope>
    <source>
        <strain evidence="5">NBRC 103681</strain>
    </source>
</reference>
<dbReference type="GO" id="GO:0005525">
    <property type="term" value="F:GTP binding"/>
    <property type="evidence" value="ECO:0007669"/>
    <property type="project" value="UniProtKB-KW"/>
</dbReference>
<organism evidence="5 8">
    <name type="scientific">Actinoallomurus iriomotensis</name>
    <dbReference type="NCBI Taxonomy" id="478107"/>
    <lineage>
        <taxon>Bacteria</taxon>
        <taxon>Bacillati</taxon>
        <taxon>Actinomycetota</taxon>
        <taxon>Actinomycetes</taxon>
        <taxon>Streptosporangiales</taxon>
        <taxon>Thermomonosporaceae</taxon>
        <taxon>Actinoallomurus</taxon>
    </lineage>
</organism>
<keyword evidence="4" id="KW-0342">GTP-binding</keyword>
<evidence type="ECO:0000313" key="7">
    <source>
        <dbReference type="Proteomes" id="UP001165074"/>
    </source>
</evidence>
<evidence type="ECO:0000256" key="4">
    <source>
        <dbReference type="ARBA" id="ARBA00023134"/>
    </source>
</evidence>
<dbReference type="Proteomes" id="UP001165074">
    <property type="component" value="Unassembled WGS sequence"/>
</dbReference>
<keyword evidence="2" id="KW-0547">Nucleotide-binding</keyword>
<dbReference type="Pfam" id="PF03029">
    <property type="entry name" value="ATP_bind_1"/>
    <property type="match status" value="1"/>
</dbReference>
<evidence type="ECO:0000256" key="2">
    <source>
        <dbReference type="ARBA" id="ARBA00022741"/>
    </source>
</evidence>
<comment type="similarity">
    <text evidence="1">Belongs to the GPN-loop GTPase family.</text>
</comment>
<evidence type="ECO:0000313" key="6">
    <source>
        <dbReference type="EMBL" id="GLY82563.1"/>
    </source>
</evidence>
<dbReference type="SUPFAM" id="SSF52540">
    <property type="entry name" value="P-loop containing nucleoside triphosphate hydrolases"/>
    <property type="match status" value="1"/>
</dbReference>
<dbReference type="AlphaFoldDB" id="A0A9W6RBM3"/>
<dbReference type="InterPro" id="IPR004130">
    <property type="entry name" value="Gpn"/>
</dbReference>
<dbReference type="GO" id="GO:0016787">
    <property type="term" value="F:hydrolase activity"/>
    <property type="evidence" value="ECO:0007669"/>
    <property type="project" value="UniProtKB-KW"/>
</dbReference>
<gene>
    <name evidence="5" type="ORF">Airi01_000420</name>
    <name evidence="6" type="ORF">Airi02_004950</name>
</gene>
<dbReference type="GO" id="GO:0005524">
    <property type="term" value="F:ATP binding"/>
    <property type="evidence" value="ECO:0007669"/>
    <property type="project" value="UniProtKB-KW"/>
</dbReference>
<evidence type="ECO:0000313" key="5">
    <source>
        <dbReference type="EMBL" id="GLY71775.1"/>
    </source>
</evidence>
<dbReference type="CDD" id="cd00882">
    <property type="entry name" value="Ras_like_GTPase"/>
    <property type="match status" value="1"/>
</dbReference>
<dbReference type="PANTHER" id="PTHR42708">
    <property type="entry name" value="ATP/GTP-BINDING PROTEIN-RELATED"/>
    <property type="match status" value="1"/>
</dbReference>
<comment type="caution">
    <text evidence="5">The sequence shown here is derived from an EMBL/GenBank/DDBJ whole genome shotgun (WGS) entry which is preliminary data.</text>
</comment>
<keyword evidence="3" id="KW-0378">Hydrolase</keyword>
<evidence type="ECO:0000313" key="8">
    <source>
        <dbReference type="Proteomes" id="UP001165135"/>
    </source>
</evidence>
<keyword evidence="5" id="KW-0067">ATP-binding</keyword>